<accession>A0A0E9RE08</accession>
<evidence type="ECO:0000313" key="1">
    <source>
        <dbReference type="EMBL" id="JAH27366.1"/>
    </source>
</evidence>
<reference evidence="1" key="2">
    <citation type="journal article" date="2015" name="Fish Shellfish Immunol.">
        <title>Early steps in the European eel (Anguilla anguilla)-Vibrio vulnificus interaction in the gills: Role of the RtxA13 toxin.</title>
        <authorList>
            <person name="Callol A."/>
            <person name="Pajuelo D."/>
            <person name="Ebbesson L."/>
            <person name="Teles M."/>
            <person name="MacKenzie S."/>
            <person name="Amaro C."/>
        </authorList>
    </citation>
    <scope>NUCLEOTIDE SEQUENCE</scope>
</reference>
<organism evidence="1">
    <name type="scientific">Anguilla anguilla</name>
    <name type="common">European freshwater eel</name>
    <name type="synonym">Muraena anguilla</name>
    <dbReference type="NCBI Taxonomy" id="7936"/>
    <lineage>
        <taxon>Eukaryota</taxon>
        <taxon>Metazoa</taxon>
        <taxon>Chordata</taxon>
        <taxon>Craniata</taxon>
        <taxon>Vertebrata</taxon>
        <taxon>Euteleostomi</taxon>
        <taxon>Actinopterygii</taxon>
        <taxon>Neopterygii</taxon>
        <taxon>Teleostei</taxon>
        <taxon>Anguilliformes</taxon>
        <taxon>Anguillidae</taxon>
        <taxon>Anguilla</taxon>
    </lineage>
</organism>
<dbReference type="AlphaFoldDB" id="A0A0E9RE08"/>
<name>A0A0E9RE08_ANGAN</name>
<reference evidence="1" key="1">
    <citation type="submission" date="2014-11" db="EMBL/GenBank/DDBJ databases">
        <authorList>
            <person name="Amaro Gonzalez C."/>
        </authorList>
    </citation>
    <scope>NUCLEOTIDE SEQUENCE</scope>
</reference>
<proteinExistence type="predicted"/>
<sequence>MVMFLSIVTTTKPMPSLCIMPVFKTNSHFPKRHSPVT</sequence>
<protein>
    <submittedName>
        <fullName evidence="1">Uncharacterized protein</fullName>
    </submittedName>
</protein>
<dbReference type="EMBL" id="GBXM01081211">
    <property type="protein sequence ID" value="JAH27366.1"/>
    <property type="molecule type" value="Transcribed_RNA"/>
</dbReference>